<gene>
    <name evidence="2" type="ORF">MAM1_0322d09658</name>
</gene>
<dbReference type="GO" id="GO:0009966">
    <property type="term" value="P:regulation of signal transduction"/>
    <property type="evidence" value="ECO:0007669"/>
    <property type="project" value="InterPro"/>
</dbReference>
<name>A0A0C9N266_9FUNG</name>
<dbReference type="PANTHER" id="PTHR12398">
    <property type="entry name" value="PROTEIN PHOSPHATASE INHIBITOR"/>
    <property type="match status" value="1"/>
</dbReference>
<organism evidence="2">
    <name type="scientific">Mucor ambiguus</name>
    <dbReference type="NCBI Taxonomy" id="91626"/>
    <lineage>
        <taxon>Eukaryota</taxon>
        <taxon>Fungi</taxon>
        <taxon>Fungi incertae sedis</taxon>
        <taxon>Mucoromycota</taxon>
        <taxon>Mucoromycotina</taxon>
        <taxon>Mucoromycetes</taxon>
        <taxon>Mucorales</taxon>
        <taxon>Mucorineae</taxon>
        <taxon>Mucoraceae</taxon>
        <taxon>Mucor</taxon>
    </lineage>
</organism>
<dbReference type="STRING" id="91626.A0A0C9N266"/>
<dbReference type="EMBL" id="DF836611">
    <property type="protein sequence ID" value="GAN10122.1"/>
    <property type="molecule type" value="Genomic_DNA"/>
</dbReference>
<feature type="compositionally biased region" description="Acidic residues" evidence="1">
    <location>
        <begin position="115"/>
        <end position="134"/>
    </location>
</feature>
<dbReference type="OrthoDB" id="551302at2759"/>
<keyword evidence="3" id="KW-1185">Reference proteome</keyword>
<protein>
    <recommendedName>
        <fullName evidence="4">Protein phosphatase inhibitor 2</fullName>
    </recommendedName>
</protein>
<dbReference type="PANTHER" id="PTHR12398:SF20">
    <property type="entry name" value="PROTEIN PHOSPHATASE 1 REGULATORY INHIBITOR SUBUNIT 2"/>
    <property type="match status" value="1"/>
</dbReference>
<reference evidence="2" key="1">
    <citation type="submission" date="2014-09" db="EMBL/GenBank/DDBJ databases">
        <title>Draft genome sequence of an oleaginous Mucoromycotina fungus Mucor ambiguus NBRC6742.</title>
        <authorList>
            <person name="Takeda I."/>
            <person name="Yamane N."/>
            <person name="Morita T."/>
            <person name="Tamano K."/>
            <person name="Machida M."/>
            <person name="Baker S."/>
            <person name="Koike H."/>
        </authorList>
    </citation>
    <scope>NUCLEOTIDE SEQUENCE</scope>
    <source>
        <strain evidence="2">NBRC 6742</strain>
    </source>
</reference>
<evidence type="ECO:0000313" key="3">
    <source>
        <dbReference type="Proteomes" id="UP000053815"/>
    </source>
</evidence>
<dbReference type="InterPro" id="IPR007062">
    <property type="entry name" value="PPI-2"/>
</dbReference>
<dbReference type="AlphaFoldDB" id="A0A0C9N266"/>
<evidence type="ECO:0000313" key="2">
    <source>
        <dbReference type="EMBL" id="GAN10122.1"/>
    </source>
</evidence>
<proteinExistence type="predicted"/>
<evidence type="ECO:0000256" key="1">
    <source>
        <dbReference type="SAM" id="MobiDB-lite"/>
    </source>
</evidence>
<dbReference type="GO" id="GO:0004864">
    <property type="term" value="F:protein phosphatase inhibitor activity"/>
    <property type="evidence" value="ECO:0007669"/>
    <property type="project" value="InterPro"/>
</dbReference>
<dbReference type="Pfam" id="PF04979">
    <property type="entry name" value="IPP-2"/>
    <property type="match status" value="1"/>
</dbReference>
<feature type="region of interest" description="Disordered" evidence="1">
    <location>
        <begin position="1"/>
        <end position="30"/>
    </location>
</feature>
<sequence>MSHSPNLKAQPAKGILKKHKNSNEPTRLRWDEANLELTESQKDSTMKVDEPKTPYVRYDAESDQVLNLDEIPDIPYGAGSSRAEPEEFMLDGGVESDKSSVASSGDKSRRRVSVSDDDWDMDEDEKTEEEEEEGGFQVAKKKHEEFLRKRANHYHMGAALRHQDDENEEEEASGKAPPPLPNHDTAMKD</sequence>
<evidence type="ECO:0008006" key="4">
    <source>
        <dbReference type="Google" id="ProtNLM"/>
    </source>
</evidence>
<feature type="region of interest" description="Disordered" evidence="1">
    <location>
        <begin position="71"/>
        <end position="189"/>
    </location>
</feature>
<accession>A0A0C9N266</accession>
<dbReference type="Proteomes" id="UP000053815">
    <property type="component" value="Unassembled WGS sequence"/>
</dbReference>